<keyword evidence="2" id="KW-0732">Signal</keyword>
<feature type="region of interest" description="Disordered" evidence="1">
    <location>
        <begin position="21"/>
        <end position="50"/>
    </location>
</feature>
<dbReference type="EMBL" id="WQMS01000007">
    <property type="protein sequence ID" value="MVO77697.1"/>
    <property type="molecule type" value="Genomic_DNA"/>
</dbReference>
<name>A0A6I4IZU4_9SPHN</name>
<gene>
    <name evidence="3" type="ORF">GON01_07075</name>
</gene>
<dbReference type="PROSITE" id="PS51257">
    <property type="entry name" value="PROKAR_LIPOPROTEIN"/>
    <property type="match status" value="1"/>
</dbReference>
<evidence type="ECO:0000256" key="2">
    <source>
        <dbReference type="SAM" id="SignalP"/>
    </source>
</evidence>
<accession>A0A6I4IZU4</accession>
<dbReference type="AlphaFoldDB" id="A0A6I4IZU4"/>
<evidence type="ECO:0000313" key="4">
    <source>
        <dbReference type="Proteomes" id="UP000441389"/>
    </source>
</evidence>
<keyword evidence="4" id="KW-1185">Reference proteome</keyword>
<protein>
    <recommendedName>
        <fullName evidence="5">Lipoprotein</fullName>
    </recommendedName>
</protein>
<feature type="compositionally biased region" description="Pro residues" evidence="1">
    <location>
        <begin position="21"/>
        <end position="43"/>
    </location>
</feature>
<evidence type="ECO:0000256" key="1">
    <source>
        <dbReference type="SAM" id="MobiDB-lite"/>
    </source>
</evidence>
<reference evidence="3 4" key="1">
    <citation type="submission" date="2019-12" db="EMBL/GenBank/DDBJ databases">
        <authorList>
            <person name="Huq M.A."/>
        </authorList>
    </citation>
    <scope>NUCLEOTIDE SEQUENCE [LARGE SCALE GENOMIC DNA]</scope>
    <source>
        <strain evidence="3 4">MAH-20</strain>
    </source>
</reference>
<feature type="signal peptide" evidence="2">
    <location>
        <begin position="1"/>
        <end position="22"/>
    </location>
</feature>
<evidence type="ECO:0000313" key="3">
    <source>
        <dbReference type="EMBL" id="MVO77697.1"/>
    </source>
</evidence>
<comment type="caution">
    <text evidence="3">The sequence shown here is derived from an EMBL/GenBank/DDBJ whole genome shotgun (WGS) entry which is preliminary data.</text>
</comment>
<dbReference type="Proteomes" id="UP000441389">
    <property type="component" value="Unassembled WGS sequence"/>
</dbReference>
<proteinExistence type="predicted"/>
<evidence type="ECO:0008006" key="5">
    <source>
        <dbReference type="Google" id="ProtNLM"/>
    </source>
</evidence>
<sequence>MRRAIGFSLLMLSACVAPNRPAPPPEPVPTPPRTPAPAPPPVPQGDAWRDAPLTPGDWSYRRAGTHTEAAYGEAGMKPVLVMRCDHAAQRVRLIWATAAAGPLTIRTTDAATPRAAGRSEAGLEVDFATRDPLLDQMAFSRGRFMLVAGGQWAIVPAWPEVSRVIEDCR</sequence>
<dbReference type="RefSeq" id="WP_157026656.1">
    <property type="nucleotide sequence ID" value="NZ_WQMS01000007.1"/>
</dbReference>
<organism evidence="3 4">
    <name type="scientific">Sphingomonas horti</name>
    <dbReference type="NCBI Taxonomy" id="2682842"/>
    <lineage>
        <taxon>Bacteria</taxon>
        <taxon>Pseudomonadati</taxon>
        <taxon>Pseudomonadota</taxon>
        <taxon>Alphaproteobacteria</taxon>
        <taxon>Sphingomonadales</taxon>
        <taxon>Sphingomonadaceae</taxon>
        <taxon>Sphingomonas</taxon>
    </lineage>
</organism>
<feature type="chain" id="PRO_5026089140" description="Lipoprotein" evidence="2">
    <location>
        <begin position="23"/>
        <end position="169"/>
    </location>
</feature>